<dbReference type="Proteomes" id="UP001219525">
    <property type="component" value="Unassembled WGS sequence"/>
</dbReference>
<gene>
    <name evidence="1" type="ORF">GGX14DRAFT_678288</name>
</gene>
<dbReference type="EMBL" id="JARJCW010000096">
    <property type="protein sequence ID" value="KAJ7194702.1"/>
    <property type="molecule type" value="Genomic_DNA"/>
</dbReference>
<reference evidence="1" key="1">
    <citation type="submission" date="2023-03" db="EMBL/GenBank/DDBJ databases">
        <title>Massive genome expansion in bonnet fungi (Mycena s.s.) driven by repeated elements and novel gene families across ecological guilds.</title>
        <authorList>
            <consortium name="Lawrence Berkeley National Laboratory"/>
            <person name="Harder C.B."/>
            <person name="Miyauchi S."/>
            <person name="Viragh M."/>
            <person name="Kuo A."/>
            <person name="Thoen E."/>
            <person name="Andreopoulos B."/>
            <person name="Lu D."/>
            <person name="Skrede I."/>
            <person name="Drula E."/>
            <person name="Henrissat B."/>
            <person name="Morin E."/>
            <person name="Kohler A."/>
            <person name="Barry K."/>
            <person name="LaButti K."/>
            <person name="Morin E."/>
            <person name="Salamov A."/>
            <person name="Lipzen A."/>
            <person name="Mereny Z."/>
            <person name="Hegedus B."/>
            <person name="Baldrian P."/>
            <person name="Stursova M."/>
            <person name="Weitz H."/>
            <person name="Taylor A."/>
            <person name="Grigoriev I.V."/>
            <person name="Nagy L.G."/>
            <person name="Martin F."/>
            <person name="Kauserud H."/>
        </authorList>
    </citation>
    <scope>NUCLEOTIDE SEQUENCE</scope>
    <source>
        <strain evidence="1">9144</strain>
    </source>
</reference>
<name>A0AAD6UUB1_9AGAR</name>
<sequence length="306" mass="33354">MTNCPGHHARCGDGIGTQSCGTAVESASLSAMTNCPGHHARCLPLPCDTFPLQLRFRALFHRAADVTGALDWPRVPRNRSGATLRAHWRHLVHPAAGRDGGRQHALAPVNGWQRWMKHGTLRLETPISRQNIVGAIADCAALRAGVRSFEERAAYVLYSMATSHPVYLVSQLAAHERMPTKVRAEALSPENGWQRWRQTACSGRQRWMKHGTVRLGTPKSRQKIVGAIADCSARRTGVRSFEERAAYVLYGDGAPSQLAAHAHQNCAVPARSACPPKIPAVPLGRDLADAPRANGLPYCLGEDHET</sequence>
<accession>A0AAD6UUB1</accession>
<keyword evidence="2" id="KW-1185">Reference proteome</keyword>
<dbReference type="AlphaFoldDB" id="A0AAD6UUB1"/>
<evidence type="ECO:0000313" key="2">
    <source>
        <dbReference type="Proteomes" id="UP001219525"/>
    </source>
</evidence>
<evidence type="ECO:0000313" key="1">
    <source>
        <dbReference type="EMBL" id="KAJ7194702.1"/>
    </source>
</evidence>
<comment type="caution">
    <text evidence="1">The sequence shown here is derived from an EMBL/GenBank/DDBJ whole genome shotgun (WGS) entry which is preliminary data.</text>
</comment>
<organism evidence="1 2">
    <name type="scientific">Mycena pura</name>
    <dbReference type="NCBI Taxonomy" id="153505"/>
    <lineage>
        <taxon>Eukaryota</taxon>
        <taxon>Fungi</taxon>
        <taxon>Dikarya</taxon>
        <taxon>Basidiomycota</taxon>
        <taxon>Agaricomycotina</taxon>
        <taxon>Agaricomycetes</taxon>
        <taxon>Agaricomycetidae</taxon>
        <taxon>Agaricales</taxon>
        <taxon>Marasmiineae</taxon>
        <taxon>Mycenaceae</taxon>
        <taxon>Mycena</taxon>
    </lineage>
</organism>
<proteinExistence type="predicted"/>
<protein>
    <submittedName>
        <fullName evidence="1">Uncharacterized protein</fullName>
    </submittedName>
</protein>